<dbReference type="GO" id="GO:0016874">
    <property type="term" value="F:ligase activity"/>
    <property type="evidence" value="ECO:0007669"/>
    <property type="project" value="UniProtKB-KW"/>
</dbReference>
<dbReference type="Pfam" id="PF00501">
    <property type="entry name" value="AMP-binding"/>
    <property type="match status" value="1"/>
</dbReference>
<dbReference type="InterPro" id="IPR042099">
    <property type="entry name" value="ANL_N_sf"/>
</dbReference>
<dbReference type="OrthoDB" id="408177at2759"/>
<evidence type="ECO:0000259" key="1">
    <source>
        <dbReference type="Pfam" id="PF00501"/>
    </source>
</evidence>
<dbReference type="Gene3D" id="3.40.50.12780">
    <property type="entry name" value="N-terminal domain of ligase-like"/>
    <property type="match status" value="1"/>
</dbReference>
<feature type="domain" description="AMP-dependent synthetase/ligase" evidence="1">
    <location>
        <begin position="72"/>
        <end position="291"/>
    </location>
</feature>
<dbReference type="GO" id="GO:0043041">
    <property type="term" value="P:amino acid activation for nonribosomal peptide biosynthetic process"/>
    <property type="evidence" value="ECO:0007669"/>
    <property type="project" value="TreeGrafter"/>
</dbReference>
<organism evidence="2 3">
    <name type="scientific">Mytilus coruscus</name>
    <name type="common">Sea mussel</name>
    <dbReference type="NCBI Taxonomy" id="42192"/>
    <lineage>
        <taxon>Eukaryota</taxon>
        <taxon>Metazoa</taxon>
        <taxon>Spiralia</taxon>
        <taxon>Lophotrochozoa</taxon>
        <taxon>Mollusca</taxon>
        <taxon>Bivalvia</taxon>
        <taxon>Autobranchia</taxon>
        <taxon>Pteriomorphia</taxon>
        <taxon>Mytilida</taxon>
        <taxon>Mytiloidea</taxon>
        <taxon>Mytilidae</taxon>
        <taxon>Mytilinae</taxon>
        <taxon>Mytilus</taxon>
    </lineage>
</organism>
<gene>
    <name evidence="2" type="ORF">MCOR_56725</name>
</gene>
<dbReference type="PANTHER" id="PTHR44394">
    <property type="entry name" value="BETA-ALANINE-ACTIVATING ENZYME"/>
    <property type="match status" value="1"/>
</dbReference>
<dbReference type="Proteomes" id="UP000507470">
    <property type="component" value="Unassembled WGS sequence"/>
</dbReference>
<keyword evidence="2" id="KW-0436">Ligase</keyword>
<dbReference type="EMBL" id="CACVKT020010086">
    <property type="protein sequence ID" value="CAC5424854.1"/>
    <property type="molecule type" value="Genomic_DNA"/>
</dbReference>
<name>A0A6J8EWD8_MYTCO</name>
<proteinExistence type="predicted"/>
<dbReference type="InterPro" id="IPR045851">
    <property type="entry name" value="AMP-bd_C_sf"/>
</dbReference>
<sequence>MAVIYDDGQMSVALTYNLVMIVAGKISSLIAGHSESPDVIGVCLEPNQFVPAVLIGAILQDLDMVLVKLNRPQHLRTERTSLAYCITTSGTTGSPKIVIVPHSCIVPDILNQRRTFRISEEDVVFLSSPFAFDPSIVDIFVTLSSGSCLLMTSDAMKAVPNRFLWLLTKYHVCVMQCTPTLLTRFSITDLHTSLLSEYSALRVLGFRGEQFPPLSHLQQQRAPGNRTKFYNVYGITEVSCWSSMYEVTESDLRDVIEDVPLGKPMIDTDYIVKDNNGKVIKKGQGYLYIGSLNRIYLINDEDRQAVQGKVLRPTGDLVNTNSQSQIIYIGRTDCRIKRYGKRIDLTEIEQVACMLKRIKTCKILYKESILVAVVEERSDKDTSWSFSDLGSEVKAQIEDCLPAHYWLDKVVRTDEMPMTNHVINGEVKEEAMFIFSGRNSVQAVQLSNRIQADLNIQLPWLLDFILHKGFGEIIKEIIFTIDVPSETPSTKNTNGLSLHEKWMYNTGKCVDTSPLIASLSDGRMAVFIGPHSHKLSAVLFGSGQLLWETTLGKRI</sequence>
<protein>
    <submittedName>
        <fullName evidence="2">AASDH</fullName>
        <ecNumber evidence="2">6.2.1.-</ecNumber>
    </submittedName>
</protein>
<dbReference type="SUPFAM" id="SSF56801">
    <property type="entry name" value="Acetyl-CoA synthetase-like"/>
    <property type="match status" value="1"/>
</dbReference>
<evidence type="ECO:0000313" key="3">
    <source>
        <dbReference type="Proteomes" id="UP000507470"/>
    </source>
</evidence>
<keyword evidence="3" id="KW-1185">Reference proteome</keyword>
<reference evidence="2 3" key="1">
    <citation type="submission" date="2020-06" db="EMBL/GenBank/DDBJ databases">
        <authorList>
            <person name="Li R."/>
            <person name="Bekaert M."/>
        </authorList>
    </citation>
    <scope>NUCLEOTIDE SEQUENCE [LARGE SCALE GENOMIC DNA]</scope>
    <source>
        <strain evidence="3">wild</strain>
    </source>
</reference>
<dbReference type="PANTHER" id="PTHR44394:SF1">
    <property type="entry name" value="BETA-ALANINE-ACTIVATING ENZYME"/>
    <property type="match status" value="1"/>
</dbReference>
<dbReference type="Gene3D" id="3.30.300.30">
    <property type="match status" value="1"/>
</dbReference>
<dbReference type="InterPro" id="IPR000873">
    <property type="entry name" value="AMP-dep_synth/lig_dom"/>
</dbReference>
<dbReference type="InterPro" id="IPR052091">
    <property type="entry name" value="Beta-ala_Activ/Resist"/>
</dbReference>
<dbReference type="AlphaFoldDB" id="A0A6J8EWD8"/>
<accession>A0A6J8EWD8</accession>
<dbReference type="EC" id="6.2.1.-" evidence="2"/>
<evidence type="ECO:0000313" key="2">
    <source>
        <dbReference type="EMBL" id="CAC5424854.1"/>
    </source>
</evidence>